<gene>
    <name evidence="2" type="ORF">FVF61_04355</name>
</gene>
<dbReference type="RefSeq" id="WP_148453753.1">
    <property type="nucleotide sequence ID" value="NZ_VSFC01000020.1"/>
</dbReference>
<feature type="transmembrane region" description="Helical" evidence="1">
    <location>
        <begin position="6"/>
        <end position="25"/>
    </location>
</feature>
<dbReference type="OrthoDB" id="982714at2"/>
<dbReference type="SUPFAM" id="SSF52218">
    <property type="entry name" value="Flavoproteins"/>
    <property type="match status" value="1"/>
</dbReference>
<dbReference type="EMBL" id="VSFC01000020">
    <property type="protein sequence ID" value="TYA58051.1"/>
    <property type="molecule type" value="Genomic_DNA"/>
</dbReference>
<evidence type="ECO:0000256" key="1">
    <source>
        <dbReference type="SAM" id="Phobius"/>
    </source>
</evidence>
<keyword evidence="1" id="KW-0472">Membrane</keyword>
<reference evidence="2 3" key="1">
    <citation type="submission" date="2019-08" db="EMBL/GenBank/DDBJ databases">
        <title>Formosa sediminis sp. nov., isolated from marine sediment.</title>
        <authorList>
            <person name="Cao W.R."/>
        </authorList>
    </citation>
    <scope>NUCLEOTIDE SEQUENCE [LARGE SCALE GENOMIC DNA]</scope>
    <source>
        <strain evidence="2 3">1494</strain>
    </source>
</reference>
<sequence>MSQKKIIIVLILSIIGIGVIILTWYKINFSMDEANSFEVNNSNFPTKILIATQGSEFKNELTTQVVNYYREDSIYIKVIDISQLSKVKATNYNAVLLIHTWENWKAPEEIVSFISENSELANKIVAFTTSGNGSNKLDNVDAITGESNMDDIRLFANQIIVKLEHVLKNK</sequence>
<evidence type="ECO:0000313" key="3">
    <source>
        <dbReference type="Proteomes" id="UP000324550"/>
    </source>
</evidence>
<keyword evidence="3" id="KW-1185">Reference proteome</keyword>
<evidence type="ECO:0000313" key="2">
    <source>
        <dbReference type="EMBL" id="TYA58051.1"/>
    </source>
</evidence>
<keyword evidence="1" id="KW-0812">Transmembrane</keyword>
<dbReference type="AlphaFoldDB" id="A0A5D0GGY6"/>
<protein>
    <recommendedName>
        <fullName evidence="4">Flavodoxin-like domain-containing protein</fullName>
    </recommendedName>
</protein>
<dbReference type="Proteomes" id="UP000324550">
    <property type="component" value="Unassembled WGS sequence"/>
</dbReference>
<name>A0A5D0GGY6_9FLAO</name>
<dbReference type="InterPro" id="IPR029039">
    <property type="entry name" value="Flavoprotein-like_sf"/>
</dbReference>
<keyword evidence="1" id="KW-1133">Transmembrane helix</keyword>
<accession>A0A5D0GGY6</accession>
<proteinExistence type="predicted"/>
<comment type="caution">
    <text evidence="2">The sequence shown here is derived from an EMBL/GenBank/DDBJ whole genome shotgun (WGS) entry which is preliminary data.</text>
</comment>
<organism evidence="2 3">
    <name type="scientific">Formosa maritima</name>
    <dbReference type="NCBI Taxonomy" id="2592046"/>
    <lineage>
        <taxon>Bacteria</taxon>
        <taxon>Pseudomonadati</taxon>
        <taxon>Bacteroidota</taxon>
        <taxon>Flavobacteriia</taxon>
        <taxon>Flavobacteriales</taxon>
        <taxon>Flavobacteriaceae</taxon>
        <taxon>Formosa</taxon>
    </lineage>
</organism>
<evidence type="ECO:0008006" key="4">
    <source>
        <dbReference type="Google" id="ProtNLM"/>
    </source>
</evidence>